<dbReference type="SUPFAM" id="SSF50494">
    <property type="entry name" value="Trypsin-like serine proteases"/>
    <property type="match status" value="1"/>
</dbReference>
<gene>
    <name evidence="4" type="ORF">AKJ09_04270</name>
</gene>
<dbReference type="InterPro" id="IPR001314">
    <property type="entry name" value="Peptidase_S1A"/>
</dbReference>
<dbReference type="InterPro" id="IPR001254">
    <property type="entry name" value="Trypsin_dom"/>
</dbReference>
<evidence type="ECO:0000256" key="2">
    <source>
        <dbReference type="ARBA" id="ARBA00023157"/>
    </source>
</evidence>
<dbReference type="Pfam" id="PF00089">
    <property type="entry name" value="Trypsin"/>
    <property type="match status" value="1"/>
</dbReference>
<evidence type="ECO:0000313" key="5">
    <source>
        <dbReference type="Proteomes" id="UP000064967"/>
    </source>
</evidence>
<evidence type="ECO:0000259" key="3">
    <source>
        <dbReference type="PROSITE" id="PS50240"/>
    </source>
</evidence>
<dbReference type="PATRIC" id="fig|1391654.3.peg.4328"/>
<dbReference type="STRING" id="1391654.AKJ09_04270"/>
<feature type="domain" description="Peptidase S1" evidence="3">
    <location>
        <begin position="8"/>
        <end position="234"/>
    </location>
</feature>
<sequence length="246" mass="25994">MRPSADEIAADQRLLDQPFALAVPDDAIVRLVGPSMTCTGTLISSDLVLTAHHCVVERGARGEFLTKLVEASQVKVELGGDDFAWGEVNARAIVAPPCGERGGAGDVAVIVLKRKLVGVPTKTVRLDGPPKIGEEVKPVGFGRCALSTDAIHRRERTGGTIRALTSETIHLDASVCPGDSGGPVFLKDTQEILGVVSLSAMDHDERTTGASVMARIDAYRSVFQHASLIADGVEPNELPPLECPTK</sequence>
<dbReference type="Proteomes" id="UP000064967">
    <property type="component" value="Chromosome"/>
</dbReference>
<dbReference type="PROSITE" id="PS00135">
    <property type="entry name" value="TRYPSIN_SER"/>
    <property type="match status" value="1"/>
</dbReference>
<dbReference type="KEGG" id="llu:AKJ09_04270"/>
<dbReference type="InterPro" id="IPR033116">
    <property type="entry name" value="TRYPSIN_SER"/>
</dbReference>
<name>A0A0K1PW29_9BACT</name>
<dbReference type="PROSITE" id="PS50240">
    <property type="entry name" value="TRYPSIN_DOM"/>
    <property type="match status" value="1"/>
</dbReference>
<keyword evidence="5" id="KW-1185">Reference proteome</keyword>
<protein>
    <recommendedName>
        <fullName evidence="3">Peptidase S1 domain-containing protein</fullName>
    </recommendedName>
</protein>
<proteinExistence type="predicted"/>
<dbReference type="SMART" id="SM00020">
    <property type="entry name" value="Tryp_SPc"/>
    <property type="match status" value="1"/>
</dbReference>
<dbReference type="AlphaFoldDB" id="A0A0K1PW29"/>
<dbReference type="GO" id="GO:0006508">
    <property type="term" value="P:proteolysis"/>
    <property type="evidence" value="ECO:0007669"/>
    <property type="project" value="InterPro"/>
</dbReference>
<dbReference type="PANTHER" id="PTHR15462:SF8">
    <property type="entry name" value="SERINE PROTEASE"/>
    <property type="match status" value="1"/>
</dbReference>
<dbReference type="PRINTS" id="PR00722">
    <property type="entry name" value="CHYMOTRYPSIN"/>
</dbReference>
<evidence type="ECO:0000256" key="1">
    <source>
        <dbReference type="ARBA" id="ARBA00022729"/>
    </source>
</evidence>
<keyword evidence="2" id="KW-1015">Disulfide bond</keyword>
<dbReference type="Gene3D" id="2.40.10.10">
    <property type="entry name" value="Trypsin-like serine proteases"/>
    <property type="match status" value="2"/>
</dbReference>
<keyword evidence="1" id="KW-0732">Signal</keyword>
<dbReference type="EMBL" id="CP012333">
    <property type="protein sequence ID" value="AKU97606.1"/>
    <property type="molecule type" value="Genomic_DNA"/>
</dbReference>
<evidence type="ECO:0000313" key="4">
    <source>
        <dbReference type="EMBL" id="AKU97606.1"/>
    </source>
</evidence>
<dbReference type="InterPro" id="IPR009003">
    <property type="entry name" value="Peptidase_S1_PA"/>
</dbReference>
<dbReference type="PANTHER" id="PTHR15462">
    <property type="entry name" value="SERINE PROTEASE"/>
    <property type="match status" value="1"/>
</dbReference>
<reference evidence="4 5" key="1">
    <citation type="submission" date="2015-08" db="EMBL/GenBank/DDBJ databases">
        <authorList>
            <person name="Babu N.S."/>
            <person name="Beckwith C.J."/>
            <person name="Beseler K.G."/>
            <person name="Brison A."/>
            <person name="Carone J.V."/>
            <person name="Caskin T.P."/>
            <person name="Diamond M."/>
            <person name="Durham M.E."/>
            <person name="Foxe J.M."/>
            <person name="Go M."/>
            <person name="Henderson B.A."/>
            <person name="Jones I.B."/>
            <person name="McGettigan J.A."/>
            <person name="Micheletti S.J."/>
            <person name="Nasrallah M.E."/>
            <person name="Ortiz D."/>
            <person name="Piller C.R."/>
            <person name="Privatt S.R."/>
            <person name="Schneider S.L."/>
            <person name="Sharp S."/>
            <person name="Smith T.C."/>
            <person name="Stanton J.D."/>
            <person name="Ullery H.E."/>
            <person name="Wilson R.J."/>
            <person name="Serrano M.G."/>
            <person name="Buck G."/>
            <person name="Lee V."/>
            <person name="Wang Y."/>
            <person name="Carvalho R."/>
            <person name="Voegtly L."/>
            <person name="Shi R."/>
            <person name="Duckworth R."/>
            <person name="Johnson A."/>
            <person name="Loviza R."/>
            <person name="Walstead R."/>
            <person name="Shah Z."/>
            <person name="Kiflezghi M."/>
            <person name="Wade K."/>
            <person name="Ball S.L."/>
            <person name="Bradley K.W."/>
            <person name="Asai D.J."/>
            <person name="Bowman C.A."/>
            <person name="Russell D.A."/>
            <person name="Pope W.H."/>
            <person name="Jacobs-Sera D."/>
            <person name="Hendrix R.W."/>
            <person name="Hatfull G.F."/>
        </authorList>
    </citation>
    <scope>NUCLEOTIDE SEQUENCE [LARGE SCALE GENOMIC DNA]</scope>
    <source>
        <strain evidence="4 5">DSM 27648</strain>
    </source>
</reference>
<accession>A0A0K1PW29</accession>
<dbReference type="GO" id="GO:0004252">
    <property type="term" value="F:serine-type endopeptidase activity"/>
    <property type="evidence" value="ECO:0007669"/>
    <property type="project" value="InterPro"/>
</dbReference>
<dbReference type="InterPro" id="IPR050966">
    <property type="entry name" value="Glutamyl_endopeptidase"/>
</dbReference>
<organism evidence="4 5">
    <name type="scientific">Labilithrix luteola</name>
    <dbReference type="NCBI Taxonomy" id="1391654"/>
    <lineage>
        <taxon>Bacteria</taxon>
        <taxon>Pseudomonadati</taxon>
        <taxon>Myxococcota</taxon>
        <taxon>Polyangia</taxon>
        <taxon>Polyangiales</taxon>
        <taxon>Labilitrichaceae</taxon>
        <taxon>Labilithrix</taxon>
    </lineage>
</organism>
<dbReference type="InterPro" id="IPR043504">
    <property type="entry name" value="Peptidase_S1_PA_chymotrypsin"/>
</dbReference>